<dbReference type="GeneID" id="300269561"/>
<dbReference type="Proteomes" id="UP000250443">
    <property type="component" value="Unassembled WGS sequence"/>
</dbReference>
<dbReference type="AlphaFoldDB" id="A0A2X2CL66"/>
<dbReference type="EMBL" id="JADMCD010000002">
    <property type="protein sequence ID" value="MBF8639981.1"/>
    <property type="molecule type" value="Genomic_DNA"/>
</dbReference>
<feature type="signal peptide" evidence="1">
    <location>
        <begin position="1"/>
        <end position="20"/>
    </location>
</feature>
<evidence type="ECO:0000256" key="1">
    <source>
        <dbReference type="SAM" id="SignalP"/>
    </source>
</evidence>
<reference evidence="2 5" key="2">
    <citation type="submission" date="2020-10" db="EMBL/GenBank/DDBJ databases">
        <title>Genome sequences of Pseudomonas isolates.</title>
        <authorList>
            <person name="Wessels L."/>
            <person name="Reich F."/>
            <person name="Hammerl J."/>
        </authorList>
    </citation>
    <scope>NUCLEOTIDE SEQUENCE [LARGE SCALE GENOMIC DNA]</scope>
    <source>
        <strain evidence="2 5">20-MO00624-0</strain>
    </source>
</reference>
<dbReference type="Proteomes" id="UP000626180">
    <property type="component" value="Unassembled WGS sequence"/>
</dbReference>
<accession>A0A2X2CL66</accession>
<dbReference type="EMBL" id="UAUF01000012">
    <property type="protein sequence ID" value="SPZ08538.1"/>
    <property type="molecule type" value="Genomic_DNA"/>
</dbReference>
<evidence type="ECO:0000313" key="3">
    <source>
        <dbReference type="EMBL" id="SPZ08538.1"/>
    </source>
</evidence>
<evidence type="ECO:0000313" key="2">
    <source>
        <dbReference type="EMBL" id="MBF8639981.1"/>
    </source>
</evidence>
<proteinExistence type="predicted"/>
<sequence length="104" mass="11477">MRKEFAVLLLASSLSWSVHAELTRADQSLYNTQPQKANTSQNLSKADLAWHASKTFGFDCPEVVKHKPMLGSHHSIITCSTGARLKVHPLSDSRPVMTLVVSSF</sequence>
<evidence type="ECO:0000313" key="4">
    <source>
        <dbReference type="Proteomes" id="UP000250443"/>
    </source>
</evidence>
<protein>
    <submittedName>
        <fullName evidence="3">Uncharacterized protein</fullName>
    </submittedName>
</protein>
<name>A0A2X2CL66_PSELU</name>
<feature type="chain" id="PRO_5044582309" evidence="1">
    <location>
        <begin position="21"/>
        <end position="104"/>
    </location>
</feature>
<reference evidence="3 4" key="1">
    <citation type="submission" date="2018-06" db="EMBL/GenBank/DDBJ databases">
        <authorList>
            <consortium name="Pathogen Informatics"/>
            <person name="Doyle S."/>
        </authorList>
    </citation>
    <scope>NUCLEOTIDE SEQUENCE [LARGE SCALE GENOMIC DNA]</scope>
    <source>
        <strain evidence="3 4">NCTC11842</strain>
    </source>
</reference>
<dbReference type="RefSeq" id="WP_010795031.1">
    <property type="nucleotide sequence ID" value="NZ_CP044086.1"/>
</dbReference>
<evidence type="ECO:0000313" key="5">
    <source>
        <dbReference type="Proteomes" id="UP000626180"/>
    </source>
</evidence>
<gene>
    <name evidence="2" type="ORF">IRZ65_04705</name>
    <name evidence="3" type="ORF">NCTC11842_02838</name>
</gene>
<keyword evidence="5" id="KW-1185">Reference proteome</keyword>
<organism evidence="3 4">
    <name type="scientific">Pseudomonas luteola</name>
    <dbReference type="NCBI Taxonomy" id="47886"/>
    <lineage>
        <taxon>Bacteria</taxon>
        <taxon>Pseudomonadati</taxon>
        <taxon>Pseudomonadota</taxon>
        <taxon>Gammaproteobacteria</taxon>
        <taxon>Pseudomonadales</taxon>
        <taxon>Pseudomonadaceae</taxon>
        <taxon>Pseudomonas</taxon>
    </lineage>
</organism>
<keyword evidence="1" id="KW-0732">Signal</keyword>